<evidence type="ECO:0000313" key="3">
    <source>
        <dbReference type="Proteomes" id="UP001417504"/>
    </source>
</evidence>
<feature type="region of interest" description="Disordered" evidence="1">
    <location>
        <begin position="188"/>
        <end position="214"/>
    </location>
</feature>
<comment type="caution">
    <text evidence="2">The sequence shown here is derived from an EMBL/GenBank/DDBJ whole genome shotgun (WGS) entry which is preliminary data.</text>
</comment>
<feature type="compositionally biased region" description="Basic and acidic residues" evidence="1">
    <location>
        <begin position="59"/>
        <end position="70"/>
    </location>
</feature>
<dbReference type="EMBL" id="JBBNAE010000005">
    <property type="protein sequence ID" value="KAK9123708.1"/>
    <property type="molecule type" value="Genomic_DNA"/>
</dbReference>
<gene>
    <name evidence="2" type="ORF">Sjap_013310</name>
</gene>
<feature type="compositionally biased region" description="Basic and acidic residues" evidence="1">
    <location>
        <begin position="199"/>
        <end position="214"/>
    </location>
</feature>
<feature type="compositionally biased region" description="Basic and acidic residues" evidence="1">
    <location>
        <begin position="25"/>
        <end position="34"/>
    </location>
</feature>
<evidence type="ECO:0000313" key="2">
    <source>
        <dbReference type="EMBL" id="KAK9123708.1"/>
    </source>
</evidence>
<feature type="region of interest" description="Disordered" evidence="1">
    <location>
        <begin position="1"/>
        <end position="70"/>
    </location>
</feature>
<accession>A0AAP0IZG5</accession>
<sequence>MATLLAPVGGDGASFRKSSVPSINRGRDVGRDGAPEGAGRIAGEYDPLEEAAAASSGHALDHGHDRSKSEHDRLAQYLMEGHIEERNRPREEIKERKVAIRGERGHDIEAKSRANRSQSKIILKLAIFSARIGIYTQAITKRQMMSPDVLERMPSALGSHPYLPRTYSTLGPLASALEQRQRWRSRCDDGEAKATMVEWSKDDDGRAEGMRSRE</sequence>
<dbReference type="AlphaFoldDB" id="A0AAP0IZG5"/>
<dbReference type="Proteomes" id="UP001417504">
    <property type="component" value="Unassembled WGS sequence"/>
</dbReference>
<name>A0AAP0IZG5_9MAGN</name>
<keyword evidence="3" id="KW-1185">Reference proteome</keyword>
<protein>
    <submittedName>
        <fullName evidence="2">Uncharacterized protein</fullName>
    </submittedName>
</protein>
<reference evidence="2 3" key="1">
    <citation type="submission" date="2024-01" db="EMBL/GenBank/DDBJ databases">
        <title>Genome assemblies of Stephania.</title>
        <authorList>
            <person name="Yang L."/>
        </authorList>
    </citation>
    <scope>NUCLEOTIDE SEQUENCE [LARGE SCALE GENOMIC DNA]</scope>
    <source>
        <strain evidence="2">QJT</strain>
        <tissue evidence="2">Leaf</tissue>
    </source>
</reference>
<proteinExistence type="predicted"/>
<organism evidence="2 3">
    <name type="scientific">Stephania japonica</name>
    <dbReference type="NCBI Taxonomy" id="461633"/>
    <lineage>
        <taxon>Eukaryota</taxon>
        <taxon>Viridiplantae</taxon>
        <taxon>Streptophyta</taxon>
        <taxon>Embryophyta</taxon>
        <taxon>Tracheophyta</taxon>
        <taxon>Spermatophyta</taxon>
        <taxon>Magnoliopsida</taxon>
        <taxon>Ranunculales</taxon>
        <taxon>Menispermaceae</taxon>
        <taxon>Menispermoideae</taxon>
        <taxon>Cissampelideae</taxon>
        <taxon>Stephania</taxon>
    </lineage>
</organism>
<evidence type="ECO:0000256" key="1">
    <source>
        <dbReference type="SAM" id="MobiDB-lite"/>
    </source>
</evidence>